<dbReference type="PROSITE" id="PS50181">
    <property type="entry name" value="FBOX"/>
    <property type="match status" value="1"/>
</dbReference>
<reference evidence="3 4" key="1">
    <citation type="submission" date="2018-11" db="EMBL/GenBank/DDBJ databases">
        <title>Genome sequence and assembly of Colletotrichum sidae.</title>
        <authorList>
            <person name="Gan P."/>
            <person name="Shirasu K."/>
        </authorList>
    </citation>
    <scope>NUCLEOTIDE SEQUENCE [LARGE SCALE GENOMIC DNA]</scope>
    <source>
        <strain evidence="3 4">CBS 518.97</strain>
    </source>
</reference>
<keyword evidence="4" id="KW-1185">Reference proteome</keyword>
<feature type="region of interest" description="Disordered" evidence="1">
    <location>
        <begin position="1"/>
        <end position="24"/>
    </location>
</feature>
<dbReference type="Pfam" id="PF00646">
    <property type="entry name" value="F-box"/>
    <property type="match status" value="1"/>
</dbReference>
<dbReference type="CDD" id="cd09917">
    <property type="entry name" value="F-box_SF"/>
    <property type="match status" value="1"/>
</dbReference>
<feature type="region of interest" description="Disordered" evidence="1">
    <location>
        <begin position="331"/>
        <end position="356"/>
    </location>
</feature>
<gene>
    <name evidence="3" type="ORF">C8034_v011477</name>
</gene>
<evidence type="ECO:0000259" key="2">
    <source>
        <dbReference type="PROSITE" id="PS50181"/>
    </source>
</evidence>
<evidence type="ECO:0000313" key="3">
    <source>
        <dbReference type="EMBL" id="TEA18232.1"/>
    </source>
</evidence>
<dbReference type="InterPro" id="IPR001810">
    <property type="entry name" value="F-box_dom"/>
</dbReference>
<dbReference type="Proteomes" id="UP000295604">
    <property type="component" value="Unassembled WGS sequence"/>
</dbReference>
<dbReference type="InterPro" id="IPR036047">
    <property type="entry name" value="F-box-like_dom_sf"/>
</dbReference>
<dbReference type="SMART" id="SM00256">
    <property type="entry name" value="FBOX"/>
    <property type="match status" value="1"/>
</dbReference>
<feature type="compositionally biased region" description="Low complexity" evidence="1">
    <location>
        <begin position="1"/>
        <end position="15"/>
    </location>
</feature>
<dbReference type="SUPFAM" id="SSF81383">
    <property type="entry name" value="F-box domain"/>
    <property type="match status" value="1"/>
</dbReference>
<sequence length="356" mass="40272">MSTASATRRSYAADSPAPRRKPGKAMDKCVWLPLARLRHRVKRLFNATGAEAPGILRLPNELILEVLDHLELHDLFILSQTCRALRALAWRDWNLALGRMPSTRRAHFLPGIAFVRPNDWVCGRCGRLHAVDKRDVPWSGWHIRGSLPPCYRETGIKCGYVYELRFAHVQMAIKLSRMGNVNQTYVGRIMKPYSDERDSSVYSTLLLHTRAAPKIVAERFLLHAEYEYRDNTASVSPDALRLKKICPHMMIWPSRNTRSNSLTRGLGLEGLSDAVHLAFDRPGQEITGHCNRCPTDYTVVAAPGLVTIRAWHDLGPYTSLPDERWTVHIRSHDNQPSEGPAVHHNPGTVRDAYVKG</sequence>
<evidence type="ECO:0000256" key="1">
    <source>
        <dbReference type="SAM" id="MobiDB-lite"/>
    </source>
</evidence>
<proteinExistence type="predicted"/>
<dbReference type="AlphaFoldDB" id="A0A4R8TJ53"/>
<name>A0A4R8TJ53_9PEZI</name>
<dbReference type="Gene3D" id="1.20.1280.50">
    <property type="match status" value="1"/>
</dbReference>
<protein>
    <recommendedName>
        <fullName evidence="2">F-box domain-containing protein</fullName>
    </recommendedName>
</protein>
<accession>A0A4R8TJ53</accession>
<organism evidence="3 4">
    <name type="scientific">Colletotrichum sidae</name>
    <dbReference type="NCBI Taxonomy" id="1347389"/>
    <lineage>
        <taxon>Eukaryota</taxon>
        <taxon>Fungi</taxon>
        <taxon>Dikarya</taxon>
        <taxon>Ascomycota</taxon>
        <taxon>Pezizomycotina</taxon>
        <taxon>Sordariomycetes</taxon>
        <taxon>Hypocreomycetidae</taxon>
        <taxon>Glomerellales</taxon>
        <taxon>Glomerellaceae</taxon>
        <taxon>Colletotrichum</taxon>
        <taxon>Colletotrichum orbiculare species complex</taxon>
    </lineage>
</organism>
<feature type="domain" description="F-box" evidence="2">
    <location>
        <begin position="52"/>
        <end position="100"/>
    </location>
</feature>
<comment type="caution">
    <text evidence="3">The sequence shown here is derived from an EMBL/GenBank/DDBJ whole genome shotgun (WGS) entry which is preliminary data.</text>
</comment>
<dbReference type="EMBL" id="QAPF01000069">
    <property type="protein sequence ID" value="TEA18232.1"/>
    <property type="molecule type" value="Genomic_DNA"/>
</dbReference>
<evidence type="ECO:0000313" key="4">
    <source>
        <dbReference type="Proteomes" id="UP000295604"/>
    </source>
</evidence>